<dbReference type="OrthoDB" id="3811603at2759"/>
<dbReference type="AlphaFoldDB" id="A0A6A6ZL36"/>
<protein>
    <recommendedName>
        <fullName evidence="4">F-box domain-containing protein</fullName>
    </recommendedName>
</protein>
<sequence>MTDLSHNSRATNTTAISSSSPSTFPKFLSLPLELKDLIYTHYLATESRYTMPTPLGHWPAIKVTSKFPLLPSLALTSRELRTQVSRVLLRSATKIVLTDLHAVAYFLSFLSSFDNYDWPFELVLGLVFEDLEKPVAAGNRIVGLMKRCGNLQELELCFRLVRLRGMSVEQRVDEYRLSCVLQCTALRRVSLVGYEPQRDEGIRRAVFTFTAIPGSMIQHHAVARFDEDDLDVLTELSGWMEEEFKKKGQAVDVGVTTRACTGVGPVPERRIIITVNTC</sequence>
<reference evidence="2" key="1">
    <citation type="journal article" date="2020" name="Stud. Mycol.">
        <title>101 Dothideomycetes genomes: a test case for predicting lifestyles and emergence of pathogens.</title>
        <authorList>
            <person name="Haridas S."/>
            <person name="Albert R."/>
            <person name="Binder M."/>
            <person name="Bloem J."/>
            <person name="Labutti K."/>
            <person name="Salamov A."/>
            <person name="Andreopoulos B."/>
            <person name="Baker S."/>
            <person name="Barry K."/>
            <person name="Bills G."/>
            <person name="Bluhm B."/>
            <person name="Cannon C."/>
            <person name="Castanera R."/>
            <person name="Culley D."/>
            <person name="Daum C."/>
            <person name="Ezra D."/>
            <person name="Gonzalez J."/>
            <person name="Henrissat B."/>
            <person name="Kuo A."/>
            <person name="Liang C."/>
            <person name="Lipzen A."/>
            <person name="Lutzoni F."/>
            <person name="Magnuson J."/>
            <person name="Mondo S."/>
            <person name="Nolan M."/>
            <person name="Ohm R."/>
            <person name="Pangilinan J."/>
            <person name="Park H.-J."/>
            <person name="Ramirez L."/>
            <person name="Alfaro M."/>
            <person name="Sun H."/>
            <person name="Tritt A."/>
            <person name="Yoshinaga Y."/>
            <person name="Zwiers L.-H."/>
            <person name="Turgeon B."/>
            <person name="Goodwin S."/>
            <person name="Spatafora J."/>
            <person name="Crous P."/>
            <person name="Grigoriev I."/>
        </authorList>
    </citation>
    <scope>NUCLEOTIDE SEQUENCE</scope>
    <source>
        <strain evidence="2">CBS 113818</strain>
    </source>
</reference>
<evidence type="ECO:0000256" key="1">
    <source>
        <dbReference type="SAM" id="MobiDB-lite"/>
    </source>
</evidence>
<accession>A0A6A6ZL36</accession>
<dbReference type="Proteomes" id="UP000799424">
    <property type="component" value="Unassembled WGS sequence"/>
</dbReference>
<dbReference type="EMBL" id="MU006236">
    <property type="protein sequence ID" value="KAF2821812.1"/>
    <property type="molecule type" value="Genomic_DNA"/>
</dbReference>
<gene>
    <name evidence="2" type="ORF">CC86DRAFT_410891</name>
</gene>
<name>A0A6A6ZL36_9PLEO</name>
<proteinExistence type="predicted"/>
<evidence type="ECO:0000313" key="3">
    <source>
        <dbReference type="Proteomes" id="UP000799424"/>
    </source>
</evidence>
<organism evidence="2 3">
    <name type="scientific">Ophiobolus disseminans</name>
    <dbReference type="NCBI Taxonomy" id="1469910"/>
    <lineage>
        <taxon>Eukaryota</taxon>
        <taxon>Fungi</taxon>
        <taxon>Dikarya</taxon>
        <taxon>Ascomycota</taxon>
        <taxon>Pezizomycotina</taxon>
        <taxon>Dothideomycetes</taxon>
        <taxon>Pleosporomycetidae</taxon>
        <taxon>Pleosporales</taxon>
        <taxon>Pleosporineae</taxon>
        <taxon>Phaeosphaeriaceae</taxon>
        <taxon>Ophiobolus</taxon>
    </lineage>
</organism>
<evidence type="ECO:0008006" key="4">
    <source>
        <dbReference type="Google" id="ProtNLM"/>
    </source>
</evidence>
<evidence type="ECO:0000313" key="2">
    <source>
        <dbReference type="EMBL" id="KAF2821812.1"/>
    </source>
</evidence>
<keyword evidence="3" id="KW-1185">Reference proteome</keyword>
<feature type="region of interest" description="Disordered" evidence="1">
    <location>
        <begin position="1"/>
        <end position="23"/>
    </location>
</feature>